<dbReference type="EMBL" id="RIAR02000001">
    <property type="protein sequence ID" value="NSL89452.1"/>
    <property type="molecule type" value="Genomic_DNA"/>
</dbReference>
<sequence>MRSVEELINNTDPGWIYVQEWIREATNKVAVLPVDSMRARDALYKTQVTTRSPMGAVVYMSGGILIDDGWIRILGSGSNRLLRTLPDWNYGKSIQKWGDVPSFLLIADDAIGGYYLLNGGGLGADAGKVYYFAPGNLEYEPLGITYTEFLLFCFNGDLEEFYQEERWMHWREDVPALSGDEVFSFYPFLWSREGKDINNCSRKAVPVQEQYDMHMSMRRTILPGK</sequence>
<protein>
    <submittedName>
        <fullName evidence="1">DUF2625 domain-containing protein</fullName>
    </submittedName>
</protein>
<dbReference type="Pfam" id="PF10946">
    <property type="entry name" value="DUF2625"/>
    <property type="match status" value="1"/>
</dbReference>
<dbReference type="NCBIfam" id="NF008498">
    <property type="entry name" value="PRK11408.1-5"/>
    <property type="match status" value="1"/>
</dbReference>
<reference evidence="1" key="1">
    <citation type="submission" date="2020-05" db="EMBL/GenBank/DDBJ databases">
        <title>Chitinophaga laudate sp. nov., isolated from a tropical peat swamp.</title>
        <authorList>
            <person name="Goh C.B.S."/>
            <person name="Lee M.S."/>
            <person name="Parimannan S."/>
            <person name="Pasbakhsh P."/>
            <person name="Yule C.M."/>
            <person name="Rajandas H."/>
            <person name="Loke S."/>
            <person name="Croft L."/>
            <person name="Tan J.B.L."/>
        </authorList>
    </citation>
    <scope>NUCLEOTIDE SEQUENCE</scope>
    <source>
        <strain evidence="1">Mgbs1</strain>
    </source>
</reference>
<organism evidence="1 2">
    <name type="scientific">Chitinophaga solisilvae</name>
    <dbReference type="NCBI Taxonomy" id="1233460"/>
    <lineage>
        <taxon>Bacteria</taxon>
        <taxon>Pseudomonadati</taxon>
        <taxon>Bacteroidota</taxon>
        <taxon>Chitinophagia</taxon>
        <taxon>Chitinophagales</taxon>
        <taxon>Chitinophagaceae</taxon>
        <taxon>Chitinophaga</taxon>
    </lineage>
</organism>
<name>A0A3S1AWS8_9BACT</name>
<dbReference type="Proteomes" id="UP000281028">
    <property type="component" value="Unassembled WGS sequence"/>
</dbReference>
<accession>A0A3S1AWS8</accession>
<evidence type="ECO:0000313" key="2">
    <source>
        <dbReference type="Proteomes" id="UP000281028"/>
    </source>
</evidence>
<dbReference type="AlphaFoldDB" id="A0A3S1AWS8"/>
<dbReference type="OrthoDB" id="1550811at2"/>
<keyword evidence="2" id="KW-1185">Reference proteome</keyword>
<evidence type="ECO:0000313" key="1">
    <source>
        <dbReference type="EMBL" id="NSL89452.1"/>
    </source>
</evidence>
<gene>
    <name evidence="1" type="ORF">ECE50_021605</name>
</gene>
<dbReference type="InterPro" id="IPR021239">
    <property type="entry name" value="DUF2625"/>
</dbReference>
<proteinExistence type="predicted"/>
<comment type="caution">
    <text evidence="1">The sequence shown here is derived from an EMBL/GenBank/DDBJ whole genome shotgun (WGS) entry which is preliminary data.</text>
</comment>